<keyword evidence="7" id="KW-1185">Reference proteome</keyword>
<evidence type="ECO:0000256" key="3">
    <source>
        <dbReference type="ARBA" id="ARBA00023136"/>
    </source>
</evidence>
<dbReference type="InterPro" id="IPR036259">
    <property type="entry name" value="MFS_trans_sf"/>
</dbReference>
<feature type="transmembrane region" description="Helical" evidence="4">
    <location>
        <begin position="46"/>
        <end position="63"/>
    </location>
</feature>
<accession>A0A291P9B2</accession>
<feature type="transmembrane region" description="Helical" evidence="4">
    <location>
        <begin position="246"/>
        <end position="265"/>
    </location>
</feature>
<feature type="transmembrane region" description="Helical" evidence="4">
    <location>
        <begin position="296"/>
        <end position="315"/>
    </location>
</feature>
<name>A0A291P9B2_9GAMM</name>
<evidence type="ECO:0000256" key="2">
    <source>
        <dbReference type="ARBA" id="ARBA00022989"/>
    </source>
</evidence>
<dbReference type="AlphaFoldDB" id="A0A291P9B2"/>
<dbReference type="PROSITE" id="PS50850">
    <property type="entry name" value="MFS"/>
    <property type="match status" value="1"/>
</dbReference>
<keyword evidence="2 4" id="KW-1133">Transmembrane helix</keyword>
<organism evidence="6 7">
    <name type="scientific">Halomonas beimenensis</name>
    <dbReference type="NCBI Taxonomy" id="475662"/>
    <lineage>
        <taxon>Bacteria</taxon>
        <taxon>Pseudomonadati</taxon>
        <taxon>Pseudomonadota</taxon>
        <taxon>Gammaproteobacteria</taxon>
        <taxon>Oceanospirillales</taxon>
        <taxon>Halomonadaceae</taxon>
        <taxon>Halomonas</taxon>
    </lineage>
</organism>
<feature type="transmembrane region" description="Helical" evidence="4">
    <location>
        <begin position="336"/>
        <end position="353"/>
    </location>
</feature>
<feature type="transmembrane region" description="Helical" evidence="4">
    <location>
        <begin position="206"/>
        <end position="226"/>
    </location>
</feature>
<dbReference type="OrthoDB" id="8558006at2"/>
<gene>
    <name evidence="6" type="ORF">BEI_2478</name>
</gene>
<feature type="transmembrane region" description="Helical" evidence="4">
    <location>
        <begin position="70"/>
        <end position="89"/>
    </location>
</feature>
<feature type="transmembrane region" description="Helical" evidence="4">
    <location>
        <begin position="272"/>
        <end position="290"/>
    </location>
</feature>
<feature type="transmembrane region" description="Helical" evidence="4">
    <location>
        <begin position="160"/>
        <end position="181"/>
    </location>
</feature>
<evidence type="ECO:0000256" key="4">
    <source>
        <dbReference type="SAM" id="Phobius"/>
    </source>
</evidence>
<feature type="transmembrane region" description="Helical" evidence="4">
    <location>
        <begin position="130"/>
        <end position="148"/>
    </location>
</feature>
<evidence type="ECO:0000259" key="5">
    <source>
        <dbReference type="PROSITE" id="PS50850"/>
    </source>
</evidence>
<dbReference type="Proteomes" id="UP000219993">
    <property type="component" value="Chromosome"/>
</dbReference>
<protein>
    <submittedName>
        <fullName evidence="6">Putative drug transport transmembrane protein</fullName>
    </submittedName>
</protein>
<dbReference type="Pfam" id="PF07690">
    <property type="entry name" value="MFS_1"/>
    <property type="match status" value="1"/>
</dbReference>
<evidence type="ECO:0000313" key="6">
    <source>
        <dbReference type="EMBL" id="ATJ83465.1"/>
    </source>
</evidence>
<dbReference type="PANTHER" id="PTHR23534">
    <property type="entry name" value="MFS PERMEASE"/>
    <property type="match status" value="1"/>
</dbReference>
<feature type="transmembrane region" description="Helical" evidence="4">
    <location>
        <begin position="359"/>
        <end position="378"/>
    </location>
</feature>
<sequence length="392" mass="41281">MPLAVTLLSLCQALLISGNILLIAVSPLIGAELAPSPAWSTAPVATQWLGLMCATIPASLIMARLGRRRGFMLGNLLGLGGVMLAVKALTDQAFLPFLAATWLIGIGIGFGQLYRFAAVEAAPAALRDRAIGLVMGGGVLAAFFGPWLARHSRELAEVPFLGSFLGLGALYLLALGVLSLIRLPPPERTHGEGQARPLGEILRQPTFVVAVTAALIGYGVMNLAMTATPLAMSATGLHFDHVATTIQWHVVAMFLPSFVTGRLTARFGASRMILAGSALLLASALVAQLHAGLMGFHLGLVLLGLGWNFSFLPATGLLTETYRPAEKARTQAANEFLVFTTVTLTALFAGPLVDALGWSRLNAVLLPLCVLPVMALGWRRLVTSRAPEATPQ</sequence>
<dbReference type="GO" id="GO:0022857">
    <property type="term" value="F:transmembrane transporter activity"/>
    <property type="evidence" value="ECO:0007669"/>
    <property type="project" value="InterPro"/>
</dbReference>
<feature type="domain" description="Major facilitator superfamily (MFS) profile" evidence="5">
    <location>
        <begin position="205"/>
        <end position="392"/>
    </location>
</feature>
<dbReference type="InterPro" id="IPR020846">
    <property type="entry name" value="MFS_dom"/>
</dbReference>
<evidence type="ECO:0000313" key="7">
    <source>
        <dbReference type="Proteomes" id="UP000219993"/>
    </source>
</evidence>
<keyword evidence="1 4" id="KW-0812">Transmembrane</keyword>
<feature type="transmembrane region" description="Helical" evidence="4">
    <location>
        <begin position="95"/>
        <end position="118"/>
    </location>
</feature>
<dbReference type="Gene3D" id="1.20.1250.20">
    <property type="entry name" value="MFS general substrate transporter like domains"/>
    <property type="match status" value="1"/>
</dbReference>
<dbReference type="EMBL" id="CP021435">
    <property type="protein sequence ID" value="ATJ83465.1"/>
    <property type="molecule type" value="Genomic_DNA"/>
</dbReference>
<dbReference type="RefSeq" id="WP_097789778.1">
    <property type="nucleotide sequence ID" value="NZ_BAAADT010000027.1"/>
</dbReference>
<dbReference type="SUPFAM" id="SSF103473">
    <property type="entry name" value="MFS general substrate transporter"/>
    <property type="match status" value="1"/>
</dbReference>
<dbReference type="PANTHER" id="PTHR23534:SF1">
    <property type="entry name" value="MAJOR FACILITATOR SUPERFAMILY PROTEIN"/>
    <property type="match status" value="1"/>
</dbReference>
<proteinExistence type="predicted"/>
<evidence type="ECO:0000256" key="1">
    <source>
        <dbReference type="ARBA" id="ARBA00022692"/>
    </source>
</evidence>
<keyword evidence="3 4" id="KW-0472">Membrane</keyword>
<reference evidence="6 7" key="1">
    <citation type="journal article" date="2017" name="Sci. Rep.">
        <title>Revealing the Saline Adaptation Strategies of the Halophilic Bacterium Halomonas beimenensis through High-throughput Omics and Transposon Mutagenesis Approaches.</title>
        <authorList>
            <person name="Chen Y.H."/>
            <person name="Lin S.S."/>
            <person name="Shyu Y.T."/>
        </authorList>
    </citation>
    <scope>NUCLEOTIDE SEQUENCE [LARGE SCALE GENOMIC DNA]</scope>
    <source>
        <strain evidence="6 7">NTU-111</strain>
    </source>
</reference>
<dbReference type="InterPro" id="IPR011701">
    <property type="entry name" value="MFS"/>
</dbReference>
<dbReference type="KEGG" id="hbe:BEI_2478"/>